<comment type="caution">
    <text evidence="8">The sequence shown here is derived from an EMBL/GenBank/DDBJ whole genome shotgun (WGS) entry which is preliminary data.</text>
</comment>
<keyword evidence="2 6" id="KW-0813">Transport</keyword>
<dbReference type="SUPFAM" id="SSF161098">
    <property type="entry name" value="MetI-like"/>
    <property type="match status" value="1"/>
</dbReference>
<dbReference type="PANTHER" id="PTHR30177">
    <property type="entry name" value="GLYCINE BETAINE/L-PROLINE TRANSPORT SYSTEM PERMEASE PROTEIN PROW"/>
    <property type="match status" value="1"/>
</dbReference>
<dbReference type="Pfam" id="PF00528">
    <property type="entry name" value="BPD_transp_1"/>
    <property type="match status" value="1"/>
</dbReference>
<dbReference type="PANTHER" id="PTHR30177:SF30">
    <property type="entry name" value="GLYCINE BETAINE UPTAKE SYSTEM PERMEASE PROTEIN YEHY"/>
    <property type="match status" value="1"/>
</dbReference>
<evidence type="ECO:0000313" key="9">
    <source>
        <dbReference type="Proteomes" id="UP000003165"/>
    </source>
</evidence>
<keyword evidence="5 6" id="KW-0472">Membrane</keyword>
<dbReference type="RefSeq" id="WP_008954925.1">
    <property type="nucleotide sequence ID" value="NZ_ACIS01000008.1"/>
</dbReference>
<comment type="subcellular location">
    <subcellularLocation>
        <location evidence="1 6">Cell membrane</location>
        <topology evidence="1 6">Multi-pass membrane protein</topology>
    </subcellularLocation>
</comment>
<evidence type="ECO:0000256" key="3">
    <source>
        <dbReference type="ARBA" id="ARBA00022692"/>
    </source>
</evidence>
<dbReference type="Proteomes" id="UP000003165">
    <property type="component" value="Unassembled WGS sequence"/>
</dbReference>
<dbReference type="GO" id="GO:0031460">
    <property type="term" value="P:glycine betaine transport"/>
    <property type="evidence" value="ECO:0007669"/>
    <property type="project" value="TreeGrafter"/>
</dbReference>
<dbReference type="EMBL" id="ACIS01000008">
    <property type="protein sequence ID" value="EEG07583.1"/>
    <property type="molecule type" value="Genomic_DNA"/>
</dbReference>
<dbReference type="InterPro" id="IPR035906">
    <property type="entry name" value="MetI-like_sf"/>
</dbReference>
<proteinExistence type="inferred from homology"/>
<feature type="transmembrane region" description="Helical" evidence="6">
    <location>
        <begin position="111"/>
        <end position="127"/>
    </location>
</feature>
<accession>B9Z6K8</accession>
<dbReference type="GO" id="GO:0055085">
    <property type="term" value="P:transmembrane transport"/>
    <property type="evidence" value="ECO:0007669"/>
    <property type="project" value="InterPro"/>
</dbReference>
<protein>
    <submittedName>
        <fullName evidence="8">Binding-protein-dependent transport systems inner membrane component</fullName>
    </submittedName>
</protein>
<dbReference type="Gene3D" id="1.10.3720.10">
    <property type="entry name" value="MetI-like"/>
    <property type="match status" value="1"/>
</dbReference>
<feature type="transmembrane region" description="Helical" evidence="6">
    <location>
        <begin position="183"/>
        <end position="203"/>
    </location>
</feature>
<evidence type="ECO:0000256" key="1">
    <source>
        <dbReference type="ARBA" id="ARBA00004651"/>
    </source>
</evidence>
<dbReference type="InterPro" id="IPR000515">
    <property type="entry name" value="MetI-like"/>
</dbReference>
<gene>
    <name evidence="8" type="ORF">FuraDRAFT_2905</name>
</gene>
<evidence type="ECO:0000256" key="4">
    <source>
        <dbReference type="ARBA" id="ARBA00022989"/>
    </source>
</evidence>
<feature type="transmembrane region" description="Helical" evidence="6">
    <location>
        <begin position="7"/>
        <end position="26"/>
    </location>
</feature>
<dbReference type="CDD" id="cd06261">
    <property type="entry name" value="TM_PBP2"/>
    <property type="match status" value="1"/>
</dbReference>
<feature type="transmembrane region" description="Helical" evidence="6">
    <location>
        <begin position="350"/>
        <end position="373"/>
    </location>
</feature>
<dbReference type="PROSITE" id="PS50928">
    <property type="entry name" value="ABC_TM1"/>
    <property type="match status" value="1"/>
</dbReference>
<sequence length="381" mass="39132" precursor="true">MTVRNPVPLLLVGLMLLAACTLPLLSHAPNRLLSGHGILLATLLHGPRLLLLLPALPLLAAPWLPPRRGCSVLLASAASLWLAALTALAGVEAARLAGGADTLARTSLGGGYWALFILGALLANDALRRLGGAGGRLALVQLAFYLPLLALLLSGRLEALSLLKEYANHRDSFDEALGRHLQLVGLTLLPAGVGGAALGLWAFRRPRARGVLFAALNIIQTVPSLALFGLLIAPLAALGRLLPGSGLAGIGLPPALLALTLYGLLPMARSTLAGLQQIPDGVLEAARGMGLSAGQRWRRVELPLALPVLISGLRVTAIQAVGLAQLAALIGAGGFGAIMFQGLSGSALDLVLLGVIPVVVLAVAVDALFKLLLSLLEVGPR</sequence>
<keyword evidence="4 6" id="KW-1133">Transmembrane helix</keyword>
<comment type="similarity">
    <text evidence="6">Belongs to the binding-protein-dependent transport system permease family.</text>
</comment>
<keyword evidence="3 6" id="KW-0812">Transmembrane</keyword>
<dbReference type="PROSITE" id="PS51257">
    <property type="entry name" value="PROKAR_LIPOPROTEIN"/>
    <property type="match status" value="1"/>
</dbReference>
<dbReference type="GO" id="GO:0005886">
    <property type="term" value="C:plasma membrane"/>
    <property type="evidence" value="ECO:0007669"/>
    <property type="project" value="UniProtKB-SubCell"/>
</dbReference>
<feature type="transmembrane region" description="Helical" evidence="6">
    <location>
        <begin position="139"/>
        <end position="163"/>
    </location>
</feature>
<organism evidence="8 9">
    <name type="scientific">Pseudogulbenkiania ferrooxidans 2002</name>
    <dbReference type="NCBI Taxonomy" id="279714"/>
    <lineage>
        <taxon>Bacteria</taxon>
        <taxon>Pseudomonadati</taxon>
        <taxon>Pseudomonadota</taxon>
        <taxon>Betaproteobacteria</taxon>
        <taxon>Neisseriales</taxon>
        <taxon>Chromobacteriaceae</taxon>
        <taxon>Pseudogulbenkiania</taxon>
    </lineage>
</organism>
<evidence type="ECO:0000259" key="7">
    <source>
        <dbReference type="PROSITE" id="PS50928"/>
    </source>
</evidence>
<dbReference type="eggNOG" id="COG1174">
    <property type="taxonomic scope" value="Bacteria"/>
</dbReference>
<name>B9Z6K8_9NEIS</name>
<keyword evidence="9" id="KW-1185">Reference proteome</keyword>
<feature type="transmembrane region" description="Helical" evidence="6">
    <location>
        <begin position="72"/>
        <end position="91"/>
    </location>
</feature>
<feature type="transmembrane region" description="Helical" evidence="6">
    <location>
        <begin position="210"/>
        <end position="233"/>
    </location>
</feature>
<evidence type="ECO:0000256" key="5">
    <source>
        <dbReference type="ARBA" id="ARBA00023136"/>
    </source>
</evidence>
<feature type="domain" description="ABC transmembrane type-1" evidence="7">
    <location>
        <begin position="177"/>
        <end position="369"/>
    </location>
</feature>
<evidence type="ECO:0000256" key="6">
    <source>
        <dbReference type="RuleBase" id="RU363032"/>
    </source>
</evidence>
<evidence type="ECO:0000313" key="8">
    <source>
        <dbReference type="EMBL" id="EEG07583.1"/>
    </source>
</evidence>
<feature type="transmembrane region" description="Helical" evidence="6">
    <location>
        <begin position="245"/>
        <end position="265"/>
    </location>
</feature>
<feature type="transmembrane region" description="Helical" evidence="6">
    <location>
        <begin position="38"/>
        <end position="60"/>
    </location>
</feature>
<reference evidence="8 9" key="1">
    <citation type="submission" date="2009-02" db="EMBL/GenBank/DDBJ databases">
        <title>Sequencing of the draft genome and assembly of Lutiella nitroferrum 2002.</title>
        <authorList>
            <consortium name="US DOE Joint Genome Institute (JGI-PGF)"/>
            <person name="Lucas S."/>
            <person name="Copeland A."/>
            <person name="Lapidus A."/>
            <person name="Glavina del Rio T."/>
            <person name="Tice H."/>
            <person name="Bruce D."/>
            <person name="Goodwin L."/>
            <person name="Pitluck S."/>
            <person name="Larimer F."/>
            <person name="Land M.L."/>
            <person name="Hauser L."/>
            <person name="Coates J.D."/>
        </authorList>
    </citation>
    <scope>NUCLEOTIDE SEQUENCE [LARGE SCALE GENOMIC DNA]</scope>
    <source>
        <strain evidence="8 9">2002</strain>
    </source>
</reference>
<evidence type="ECO:0000256" key="2">
    <source>
        <dbReference type="ARBA" id="ARBA00022448"/>
    </source>
</evidence>
<dbReference type="AlphaFoldDB" id="B9Z6K8"/>
<dbReference type="InterPro" id="IPR051204">
    <property type="entry name" value="ABC_transp_perm/SBD"/>
</dbReference>